<name>A0A179BTQ4_RHILE</name>
<evidence type="ECO:0000313" key="1">
    <source>
        <dbReference type="EMBL" id="OAP95062.1"/>
    </source>
</evidence>
<reference evidence="1" key="1">
    <citation type="submission" date="2016-04" db="EMBL/GenBank/DDBJ databases">
        <title>Fast-growing isolate from the root nodules of Vavilovia formosa.</title>
        <authorList>
            <person name="Kimeklis A."/>
            <person name="Safronova V."/>
            <person name="Belimov A."/>
            <person name="Andronov E."/>
        </authorList>
    </citation>
    <scope>NUCLEOTIDE SEQUENCE [LARGE SCALE GENOMIC DNA]</scope>
    <source>
        <strain evidence="1">Vaf-46</strain>
    </source>
</reference>
<dbReference type="EMBL" id="LWBS01000121">
    <property type="protein sequence ID" value="OAP95062.1"/>
    <property type="molecule type" value="Genomic_DNA"/>
</dbReference>
<proteinExistence type="predicted"/>
<sequence>MIEDLVASLDRRGVNVEITARYNKRDCRIRWRGDVKPDGYGVHGSWPSFEFFVIGHTLEEVEGDIRQRLHLVEPIIAAREKHREHRAALRNAEQLGEELAGLCQG</sequence>
<protein>
    <submittedName>
        <fullName evidence="1">Uncharacterized protein</fullName>
    </submittedName>
</protein>
<accession>A0A179BTQ4</accession>
<comment type="caution">
    <text evidence="1">The sequence shown here is derived from an EMBL/GenBank/DDBJ whole genome shotgun (WGS) entry which is preliminary data.</text>
</comment>
<organism evidence="1">
    <name type="scientific">Rhizobium leguminosarum</name>
    <dbReference type="NCBI Taxonomy" id="384"/>
    <lineage>
        <taxon>Bacteria</taxon>
        <taxon>Pseudomonadati</taxon>
        <taxon>Pseudomonadota</taxon>
        <taxon>Alphaproteobacteria</taxon>
        <taxon>Hyphomicrobiales</taxon>
        <taxon>Rhizobiaceae</taxon>
        <taxon>Rhizobium/Agrobacterium group</taxon>
        <taxon>Rhizobium</taxon>
    </lineage>
</organism>
<gene>
    <name evidence="1" type="ORF">A4U53_17710</name>
</gene>
<dbReference type="AlphaFoldDB" id="A0A179BTQ4"/>